<comment type="caution">
    <text evidence="5">The sequence shown here is derived from an EMBL/GenBank/DDBJ whole genome shotgun (WGS) entry which is preliminary data.</text>
</comment>
<dbReference type="InterPro" id="IPR045857">
    <property type="entry name" value="O16G_dom_2"/>
</dbReference>
<dbReference type="Gene3D" id="3.20.20.80">
    <property type="entry name" value="Glycosidases"/>
    <property type="match status" value="1"/>
</dbReference>
<dbReference type="GO" id="GO:0004556">
    <property type="term" value="F:alpha-amylase activity"/>
    <property type="evidence" value="ECO:0007669"/>
    <property type="project" value="TreeGrafter"/>
</dbReference>
<dbReference type="GO" id="GO:0009313">
    <property type="term" value="P:oligosaccharide catabolic process"/>
    <property type="evidence" value="ECO:0007669"/>
    <property type="project" value="TreeGrafter"/>
</dbReference>
<dbReference type="PANTHER" id="PTHR10357">
    <property type="entry name" value="ALPHA-AMYLASE FAMILY MEMBER"/>
    <property type="match status" value="1"/>
</dbReference>
<evidence type="ECO:0000259" key="4">
    <source>
        <dbReference type="SMART" id="SM00642"/>
    </source>
</evidence>
<keyword evidence="3" id="KW-0326">Glycosidase</keyword>
<proteinExistence type="inferred from homology"/>
<dbReference type="RefSeq" id="WP_067482191.1">
    <property type="nucleotide sequence ID" value="NZ_JAQDAW010000001.1"/>
</dbReference>
<dbReference type="NCBIfam" id="NF008183">
    <property type="entry name" value="PRK10933.1"/>
    <property type="match status" value="1"/>
</dbReference>
<dbReference type="Pfam" id="PF00128">
    <property type="entry name" value="Alpha-amylase"/>
    <property type="match status" value="1"/>
</dbReference>
<keyword evidence="6" id="KW-1185">Reference proteome</keyword>
<dbReference type="Proteomes" id="UP000078516">
    <property type="component" value="Unassembled WGS sequence"/>
</dbReference>
<evidence type="ECO:0000256" key="3">
    <source>
        <dbReference type="ARBA" id="ARBA00023295"/>
    </source>
</evidence>
<evidence type="ECO:0000313" key="5">
    <source>
        <dbReference type="EMBL" id="OAQ56482.1"/>
    </source>
</evidence>
<evidence type="ECO:0000256" key="1">
    <source>
        <dbReference type="ARBA" id="ARBA00008061"/>
    </source>
</evidence>
<comment type="similarity">
    <text evidence="1">Belongs to the glycosyl hydrolase 13 family.</text>
</comment>
<protein>
    <submittedName>
        <fullName evidence="5">Glucohydrolase</fullName>
    </submittedName>
</protein>
<evidence type="ECO:0000256" key="2">
    <source>
        <dbReference type="ARBA" id="ARBA00022801"/>
    </source>
</evidence>
<accession>A0A179ETI4</accession>
<gene>
    <name evidence="5" type="ORF">A6E74_03465</name>
</gene>
<dbReference type="SUPFAM" id="SSF51445">
    <property type="entry name" value="(Trans)glycosidases"/>
    <property type="match status" value="1"/>
</dbReference>
<dbReference type="AlphaFoldDB" id="A0A179ETI4"/>
<dbReference type="EMBL" id="LWMN01000010">
    <property type="protein sequence ID" value="OAQ56482.1"/>
    <property type="molecule type" value="Genomic_DNA"/>
</dbReference>
<organism evidence="5 6">
    <name type="scientific">Enterococcus thailandicus</name>
    <dbReference type="NCBI Taxonomy" id="417368"/>
    <lineage>
        <taxon>Bacteria</taxon>
        <taxon>Bacillati</taxon>
        <taxon>Bacillota</taxon>
        <taxon>Bacilli</taxon>
        <taxon>Lactobacillales</taxon>
        <taxon>Enterococcaceae</taxon>
        <taxon>Enterococcus</taxon>
    </lineage>
</organism>
<dbReference type="SMART" id="SM00642">
    <property type="entry name" value="Aamy"/>
    <property type="match status" value="1"/>
</dbReference>
<dbReference type="Gene3D" id="3.90.400.10">
    <property type="entry name" value="Oligo-1,6-glucosidase, Domain 2"/>
    <property type="match status" value="1"/>
</dbReference>
<dbReference type="FunFam" id="2.60.40.1180:FF:000007">
    <property type="entry name" value="Sucrose isomerase"/>
    <property type="match status" value="1"/>
</dbReference>
<dbReference type="InterPro" id="IPR017853">
    <property type="entry name" value="GH"/>
</dbReference>
<dbReference type="InterPro" id="IPR013780">
    <property type="entry name" value="Glyco_hydro_b"/>
</dbReference>
<sequence>MNKDNKETIPWWQSAVFYQIYPKSFQDSNHDGIGDISGIVSRLPYLHQLGIDAIWLSPVYSSPNVDNGYDIDNYYTILAEFGTMADVEQLITKAKSFGIRIIMDLVVNHTSDQHSWFLEAEKGNKKYQDYYIWQKEPPNTLQSFFGGTAWTFNEKQNRYYLHLFSKHQPDLNWENPNMRKEIWEMMRFWIDKGIGGFRLDVIDLIGKQPEKEVLGNGPNLHTYLQEMYHEVLKETDLVTIGEAGSVTPETAPLYTAPERNELSMVFQFQHMALDEQTGHSKWALKKLSVPELKKVLSKWQTALPENAWNSLFWSNHDQPRILSRWGDLNYPLESGKMLAILLHLMRGTPFIYQGEEIGMTNFPIHSAKQIQDIESLNFYHSQQEAGIAKEKIFEAINTKGRDNARTPMQWDDSLFGGFSTVSPWYPINPNHEQINVEANLNHPNSLFFTYQKLIALRKKYPIVIWGNYELLDTPPTIFAYKRNYEHETWLVCANFSDQKTFYSFSEKPEMTIISNYDATYSTLDQLNLRPYETFVVKLTP</sequence>
<dbReference type="InterPro" id="IPR006047">
    <property type="entry name" value="GH13_cat_dom"/>
</dbReference>
<dbReference type="InterPro" id="IPR056300">
    <property type="entry name" value="SusG-like_C"/>
</dbReference>
<dbReference type="CDD" id="cd11333">
    <property type="entry name" value="AmyAc_SI_OligoGlu_DGase"/>
    <property type="match status" value="1"/>
</dbReference>
<keyword evidence="2 5" id="KW-0378">Hydrolase</keyword>
<evidence type="ECO:0000313" key="6">
    <source>
        <dbReference type="Proteomes" id="UP000078516"/>
    </source>
</evidence>
<dbReference type="Pfam" id="PF23915">
    <property type="entry name" value="SusG_C"/>
    <property type="match status" value="1"/>
</dbReference>
<name>A0A179ETI4_ENTTH</name>
<dbReference type="Gene3D" id="2.60.40.1180">
    <property type="entry name" value="Golgi alpha-mannosidase II"/>
    <property type="match status" value="1"/>
</dbReference>
<reference evidence="5 6" key="1">
    <citation type="submission" date="2016-04" db="EMBL/GenBank/DDBJ databases">
        <title>Draft genome of an Enterococcus thailandicus strain isolated from bovine feces.</title>
        <authorList>
            <person name="Beukers A.G."/>
            <person name="Zaheer R."/>
            <person name="Goji N."/>
            <person name="Cook S.R."/>
            <person name="Amoako K."/>
            <person name="Chaves A.V."/>
            <person name="Ward M.P."/>
            <person name="Mcallister T.A."/>
        </authorList>
    </citation>
    <scope>NUCLEOTIDE SEQUENCE [LARGE SCALE GENOMIC DNA]</scope>
    <source>
        <strain evidence="5 6">F0711D 46</strain>
    </source>
</reference>
<dbReference type="SUPFAM" id="SSF51011">
    <property type="entry name" value="Glycosyl hydrolase domain"/>
    <property type="match status" value="1"/>
</dbReference>
<dbReference type="PANTHER" id="PTHR10357:SF179">
    <property type="entry name" value="NEUTRAL AND BASIC AMINO ACID TRANSPORT PROTEIN RBAT"/>
    <property type="match status" value="1"/>
</dbReference>
<feature type="domain" description="Glycosyl hydrolase family 13 catalytic" evidence="4">
    <location>
        <begin position="19"/>
        <end position="405"/>
    </location>
</feature>
<dbReference type="FunFam" id="3.20.20.80:FF:000064">
    <property type="entry name" value="Oligo-1,6-glucosidase"/>
    <property type="match status" value="1"/>
</dbReference>